<comment type="cofactor">
    <cofactor evidence="1 8">
        <name>pyridoxal 5'-phosphate</name>
        <dbReference type="ChEBI" id="CHEBI:597326"/>
    </cofactor>
</comment>
<dbReference type="GO" id="GO:0000105">
    <property type="term" value="P:L-histidine biosynthetic process"/>
    <property type="evidence" value="ECO:0007669"/>
    <property type="project" value="UniProtKB-UniRule"/>
</dbReference>
<dbReference type="PANTHER" id="PTHR43643:SF3">
    <property type="entry name" value="HISTIDINOL-PHOSPHATE AMINOTRANSFERASE"/>
    <property type="match status" value="1"/>
</dbReference>
<comment type="pathway">
    <text evidence="2 8">Amino-acid biosynthesis; L-histidine biosynthesis; L-histidine from 5-phospho-alpha-D-ribose 1-diphosphate: step 7/9.</text>
</comment>
<sequence length="353" mass="40419">MSWQEKLRKVEPYVAGEQPKIVNMIKLNTNENPYGPSDKIIDVIKQIDINKLRLYPNSDATDLRAALAKYYDLDENQVFIGNGSDEVLALTFLTFFNGNEPVLFPDITYSFYPVYCDLYQMNYQLVRLDDDFKINVNDFMQPNSGIIFPNPNAPTGVLVDLDFIETVLKNNPNSIVVVDEAYIDFGGTSCVPLIGKYDNLIVVQTFSKSRSLAGIRLGVALGSKEAISHLYDVKNSFNSYPIDYITQQIALASILDDQDTKNKCSKIIEIREFTKTKLKELGFKVTDSYANFVFARHSEIDGKELFLALRKKGIIVRHWNKERIDQYLRISIGTMEQMKIMLEFLSEYIEKRS</sequence>
<dbReference type="InterPro" id="IPR004839">
    <property type="entry name" value="Aminotransferase_I/II_large"/>
</dbReference>
<comment type="caution">
    <text evidence="10">The sequence shown here is derived from an EMBL/GenBank/DDBJ whole genome shotgun (WGS) entry which is preliminary data.</text>
</comment>
<dbReference type="AlphaFoldDB" id="A0A1Y4QMU6"/>
<feature type="modified residue" description="N6-(pyridoxal phosphate)lysine" evidence="8">
    <location>
        <position position="208"/>
    </location>
</feature>
<evidence type="ECO:0000256" key="8">
    <source>
        <dbReference type="HAMAP-Rule" id="MF_01023"/>
    </source>
</evidence>
<dbReference type="CDD" id="cd00609">
    <property type="entry name" value="AAT_like"/>
    <property type="match status" value="1"/>
</dbReference>
<reference evidence="11" key="1">
    <citation type="submission" date="2017-04" db="EMBL/GenBank/DDBJ databases">
        <title>Function of individual gut microbiota members based on whole genome sequencing of pure cultures obtained from chicken caecum.</title>
        <authorList>
            <person name="Medvecky M."/>
            <person name="Cejkova D."/>
            <person name="Polansky O."/>
            <person name="Karasova D."/>
            <person name="Kubasova T."/>
            <person name="Cizek A."/>
            <person name="Rychlik I."/>
        </authorList>
    </citation>
    <scope>NUCLEOTIDE SEQUENCE [LARGE SCALE GENOMIC DNA]</scope>
    <source>
        <strain evidence="11">An149</strain>
    </source>
</reference>
<dbReference type="PANTHER" id="PTHR43643">
    <property type="entry name" value="HISTIDINOL-PHOSPHATE AMINOTRANSFERASE 2"/>
    <property type="match status" value="1"/>
</dbReference>
<evidence type="ECO:0000256" key="6">
    <source>
        <dbReference type="ARBA" id="ARBA00022898"/>
    </source>
</evidence>
<dbReference type="RefSeq" id="WP_087253574.1">
    <property type="nucleotide sequence ID" value="NZ_NFLB01000001.1"/>
</dbReference>
<dbReference type="InterPro" id="IPR015422">
    <property type="entry name" value="PyrdxlP-dep_Trfase_small"/>
</dbReference>
<dbReference type="EC" id="2.6.1.9" evidence="8"/>
<dbReference type="InterPro" id="IPR050106">
    <property type="entry name" value="HistidinolP_aminotransfase"/>
</dbReference>
<organism evidence="10 11">
    <name type="scientific">Thomasclavelia spiroformis</name>
    <dbReference type="NCBI Taxonomy" id="29348"/>
    <lineage>
        <taxon>Bacteria</taxon>
        <taxon>Bacillati</taxon>
        <taxon>Bacillota</taxon>
        <taxon>Erysipelotrichia</taxon>
        <taxon>Erysipelotrichales</taxon>
        <taxon>Coprobacillaceae</taxon>
        <taxon>Thomasclavelia</taxon>
    </lineage>
</organism>
<feature type="domain" description="Aminotransferase class I/classII large" evidence="9">
    <location>
        <begin position="23"/>
        <end position="344"/>
    </location>
</feature>
<evidence type="ECO:0000313" key="10">
    <source>
        <dbReference type="EMBL" id="OUQ06380.1"/>
    </source>
</evidence>
<dbReference type="GO" id="GO:0004400">
    <property type="term" value="F:histidinol-phosphate transaminase activity"/>
    <property type="evidence" value="ECO:0007669"/>
    <property type="project" value="UniProtKB-UniRule"/>
</dbReference>
<keyword evidence="8" id="KW-0368">Histidine biosynthesis</keyword>
<dbReference type="SUPFAM" id="SSF53383">
    <property type="entry name" value="PLP-dependent transferases"/>
    <property type="match status" value="1"/>
</dbReference>
<dbReference type="InterPro" id="IPR005861">
    <property type="entry name" value="HisP_aminotrans"/>
</dbReference>
<evidence type="ECO:0000259" key="9">
    <source>
        <dbReference type="Pfam" id="PF00155"/>
    </source>
</evidence>
<evidence type="ECO:0000313" key="11">
    <source>
        <dbReference type="Proteomes" id="UP000196258"/>
    </source>
</evidence>
<evidence type="ECO:0000256" key="5">
    <source>
        <dbReference type="ARBA" id="ARBA00022679"/>
    </source>
</evidence>
<proteinExistence type="inferred from homology"/>
<keyword evidence="4 8" id="KW-0032">Aminotransferase</keyword>
<dbReference type="Gene3D" id="3.40.640.10">
    <property type="entry name" value="Type I PLP-dependent aspartate aminotransferase-like (Major domain)"/>
    <property type="match status" value="1"/>
</dbReference>
<dbReference type="Pfam" id="PF00155">
    <property type="entry name" value="Aminotran_1_2"/>
    <property type="match status" value="1"/>
</dbReference>
<name>A0A1Y4QMU6_9FIRM</name>
<dbReference type="PROSITE" id="PS00599">
    <property type="entry name" value="AA_TRANSFER_CLASS_2"/>
    <property type="match status" value="1"/>
</dbReference>
<evidence type="ECO:0000256" key="7">
    <source>
        <dbReference type="ARBA" id="ARBA00047481"/>
    </source>
</evidence>
<dbReference type="Gene3D" id="3.90.1150.10">
    <property type="entry name" value="Aspartate Aminotransferase, domain 1"/>
    <property type="match status" value="1"/>
</dbReference>
<dbReference type="UniPathway" id="UPA00031">
    <property type="reaction ID" value="UER00012"/>
</dbReference>
<evidence type="ECO:0000256" key="3">
    <source>
        <dbReference type="ARBA" id="ARBA00011738"/>
    </source>
</evidence>
<dbReference type="InterPro" id="IPR015421">
    <property type="entry name" value="PyrdxlP-dep_Trfase_major"/>
</dbReference>
<dbReference type="InterPro" id="IPR001917">
    <property type="entry name" value="Aminotrans_II_pyridoxalP_BS"/>
</dbReference>
<comment type="subunit">
    <text evidence="3 8">Homodimer.</text>
</comment>
<comment type="similarity">
    <text evidence="8">Belongs to the class-II pyridoxal-phosphate-dependent aminotransferase family. Histidinol-phosphate aminotransferase subfamily.</text>
</comment>
<keyword evidence="6 8" id="KW-0663">Pyridoxal phosphate</keyword>
<keyword evidence="8" id="KW-0028">Amino-acid biosynthesis</keyword>
<protein>
    <recommendedName>
        <fullName evidence="8">Histidinol-phosphate aminotransferase</fullName>
        <ecNumber evidence="8">2.6.1.9</ecNumber>
    </recommendedName>
    <alternativeName>
        <fullName evidence="8">Imidazole acetol-phosphate transaminase</fullName>
    </alternativeName>
</protein>
<dbReference type="EMBL" id="NFLB01000001">
    <property type="protein sequence ID" value="OUQ06380.1"/>
    <property type="molecule type" value="Genomic_DNA"/>
</dbReference>
<accession>A0A1Y4QMU6</accession>
<keyword evidence="5 8" id="KW-0808">Transferase</keyword>
<comment type="catalytic activity">
    <reaction evidence="7 8">
        <text>L-histidinol phosphate + 2-oxoglutarate = 3-(imidazol-4-yl)-2-oxopropyl phosphate + L-glutamate</text>
        <dbReference type="Rhea" id="RHEA:23744"/>
        <dbReference type="ChEBI" id="CHEBI:16810"/>
        <dbReference type="ChEBI" id="CHEBI:29985"/>
        <dbReference type="ChEBI" id="CHEBI:57766"/>
        <dbReference type="ChEBI" id="CHEBI:57980"/>
        <dbReference type="EC" id="2.6.1.9"/>
    </reaction>
</comment>
<dbReference type="GO" id="GO:0030170">
    <property type="term" value="F:pyridoxal phosphate binding"/>
    <property type="evidence" value="ECO:0007669"/>
    <property type="project" value="InterPro"/>
</dbReference>
<gene>
    <name evidence="8" type="primary">hisC</name>
    <name evidence="10" type="ORF">B5E91_00190</name>
</gene>
<dbReference type="Proteomes" id="UP000196258">
    <property type="component" value="Unassembled WGS sequence"/>
</dbReference>
<dbReference type="NCBIfam" id="TIGR01141">
    <property type="entry name" value="hisC"/>
    <property type="match status" value="1"/>
</dbReference>
<evidence type="ECO:0000256" key="4">
    <source>
        <dbReference type="ARBA" id="ARBA00022576"/>
    </source>
</evidence>
<evidence type="ECO:0000256" key="2">
    <source>
        <dbReference type="ARBA" id="ARBA00005011"/>
    </source>
</evidence>
<dbReference type="InterPro" id="IPR015424">
    <property type="entry name" value="PyrdxlP-dep_Trfase"/>
</dbReference>
<evidence type="ECO:0000256" key="1">
    <source>
        <dbReference type="ARBA" id="ARBA00001933"/>
    </source>
</evidence>
<dbReference type="HAMAP" id="MF_01023">
    <property type="entry name" value="HisC_aminotrans_2"/>
    <property type="match status" value="1"/>
</dbReference>